<sequence>MFGFPHPCTTIHHPLSRYTSKRISGSCIRSRPCLIQTLFIHKFILSPSLSVFPPSFIPLSFAFCLVVARPNIAFVVAFATLLDSHSSVVSRVSLVILFSVVCCVCCFLHLAHCRGKWKYIVG</sequence>
<keyword evidence="1" id="KW-0812">Transmembrane</keyword>
<protein>
    <submittedName>
        <fullName evidence="2">Uncharacterized protein</fullName>
    </submittedName>
</protein>
<evidence type="ECO:0000313" key="3">
    <source>
        <dbReference type="Proteomes" id="UP001497453"/>
    </source>
</evidence>
<dbReference type="EMBL" id="OZ037954">
    <property type="protein sequence ID" value="CAL1699327.1"/>
    <property type="molecule type" value="Genomic_DNA"/>
</dbReference>
<feature type="transmembrane region" description="Helical" evidence="1">
    <location>
        <begin position="94"/>
        <end position="112"/>
    </location>
</feature>
<evidence type="ECO:0000256" key="1">
    <source>
        <dbReference type="SAM" id="Phobius"/>
    </source>
</evidence>
<dbReference type="Proteomes" id="UP001497453">
    <property type="component" value="Chromosome 11"/>
</dbReference>
<name>A0ABP1CYV2_9APHY</name>
<feature type="transmembrane region" description="Helical" evidence="1">
    <location>
        <begin position="56"/>
        <end position="82"/>
    </location>
</feature>
<proteinExistence type="predicted"/>
<organism evidence="2 3">
    <name type="scientific">Somion occarium</name>
    <dbReference type="NCBI Taxonomy" id="3059160"/>
    <lineage>
        <taxon>Eukaryota</taxon>
        <taxon>Fungi</taxon>
        <taxon>Dikarya</taxon>
        <taxon>Basidiomycota</taxon>
        <taxon>Agaricomycotina</taxon>
        <taxon>Agaricomycetes</taxon>
        <taxon>Polyporales</taxon>
        <taxon>Cerrenaceae</taxon>
        <taxon>Somion</taxon>
    </lineage>
</organism>
<keyword evidence="1" id="KW-1133">Transmembrane helix</keyword>
<gene>
    <name evidence="2" type="ORF">GFSPODELE1_LOCUS2617</name>
</gene>
<evidence type="ECO:0000313" key="2">
    <source>
        <dbReference type="EMBL" id="CAL1699327.1"/>
    </source>
</evidence>
<accession>A0ABP1CYV2</accession>
<keyword evidence="1" id="KW-0472">Membrane</keyword>
<reference evidence="3" key="1">
    <citation type="submission" date="2024-04" db="EMBL/GenBank/DDBJ databases">
        <authorList>
            <person name="Shaw F."/>
            <person name="Minotto A."/>
        </authorList>
    </citation>
    <scope>NUCLEOTIDE SEQUENCE [LARGE SCALE GENOMIC DNA]</scope>
</reference>
<keyword evidence="3" id="KW-1185">Reference proteome</keyword>